<dbReference type="AlphaFoldDB" id="U5NVP3"/>
<sequence>MFEELFSWIDPLFGGMSPLWLLGIGCITAFGSLTSAIRSLRSLRRRNIPGTLVAALSSLTLLAIESRMGLMQGEVTIRVSRCDCR</sequence>
<keyword evidence="1" id="KW-0812">Transmembrane</keyword>
<reference evidence="2" key="1">
    <citation type="journal article" date="2013" name="Genome Announc.">
        <title>Complete Genome Sequence of pAP13, a Large Linear Plasmid of a Brevibacterium Strain Isolated from a Saline Lake at 4,200 Meters above Sea Level in Argentina.</title>
        <authorList>
            <person name="Dib J.R."/>
            <person name="Schuldes J."/>
            <person name="Thurmer A."/>
            <person name="Farias M.E."/>
            <person name="Daniel R."/>
            <person name="Meinhardt F."/>
        </authorList>
    </citation>
    <scope>NUCLEOTIDE SEQUENCE</scope>
    <source>
        <strain evidence="2">Ap13</strain>
        <plasmid evidence="2">pAP13</plasmid>
    </source>
</reference>
<evidence type="ECO:0000256" key="1">
    <source>
        <dbReference type="SAM" id="Phobius"/>
    </source>
</evidence>
<keyword evidence="1" id="KW-1133">Transmembrane helix</keyword>
<geneLocation type="plasmid" evidence="2">
    <name>pAP13</name>
</geneLocation>
<accession>U5NVP3</accession>
<keyword evidence="1" id="KW-0472">Membrane</keyword>
<proteinExistence type="predicted"/>
<organism evidence="2">
    <name type="scientific">Brevibacterium sp. Ap13</name>
    <dbReference type="NCBI Taxonomy" id="1406197"/>
    <lineage>
        <taxon>Bacteria</taxon>
        <taxon>Bacillati</taxon>
        <taxon>Actinomycetota</taxon>
        <taxon>Actinomycetes</taxon>
        <taxon>Micrococcales</taxon>
        <taxon>Brevibacteriaceae</taxon>
        <taxon>Brevibacterium</taxon>
    </lineage>
</organism>
<keyword evidence="2" id="KW-0614">Plasmid</keyword>
<feature type="transmembrane region" description="Helical" evidence="1">
    <location>
        <begin position="20"/>
        <end position="40"/>
    </location>
</feature>
<evidence type="ECO:0000313" key="2">
    <source>
        <dbReference type="EMBL" id="AGY35417.1"/>
    </source>
</evidence>
<protein>
    <submittedName>
        <fullName evidence="2">Uncharacterized protein</fullName>
    </submittedName>
</protein>
<name>U5NVP3_9MICO</name>
<gene>
    <name evidence="2" type="ORF">AP13_p01080</name>
</gene>
<dbReference type="EMBL" id="KF577590">
    <property type="protein sequence ID" value="AGY35417.1"/>
    <property type="molecule type" value="Genomic_DNA"/>
</dbReference>